<protein>
    <recommendedName>
        <fullName evidence="1">Metallo-beta-lactamase domain-containing protein</fullName>
    </recommendedName>
</protein>
<evidence type="ECO:0000313" key="3">
    <source>
        <dbReference type="Proteomes" id="UP000016521"/>
    </source>
</evidence>
<name>A0ABN5CIC7_PSEO7</name>
<dbReference type="PANTHER" id="PTHR46018:SF7">
    <property type="entry name" value="RIBONUCLEASE Z"/>
    <property type="match status" value="1"/>
</dbReference>
<accession>A0ABN5CIC7</accession>
<sequence length="269" mass="29980">MFVDFSGSAMKDITKTTELHAVNPKSFVDSHCKPDAAVFLGVGSAASAATLGCSACVLTHKGLPWLLIDCGFDTVSRYKKHFSSLPDAVFITHLHYDHIGGLEQLYFQAALSQHQVTLYAPAELVVGLCNMLAYTGLSEGNCGVWQVFRLFPITESFLHRGQRIHSYAVRHHEPNSAFSLHLPGHLFYSGDTKAIPELLHHHVSNGEVIFHDCGLANNPSHCSLNELLMSYREDIIKNIWVYHYQHQEDVVKFERAELKVAIAEQPIAL</sequence>
<dbReference type="EMBL" id="CP011925">
    <property type="protein sequence ID" value="ATD09377.1"/>
    <property type="molecule type" value="Genomic_DNA"/>
</dbReference>
<keyword evidence="3" id="KW-1185">Reference proteome</keyword>
<organism evidence="2 3">
    <name type="scientific">Pseudoalteromonas piscicida</name>
    <dbReference type="NCBI Taxonomy" id="43662"/>
    <lineage>
        <taxon>Bacteria</taxon>
        <taxon>Pseudomonadati</taxon>
        <taxon>Pseudomonadota</taxon>
        <taxon>Gammaproteobacteria</taxon>
        <taxon>Alteromonadales</taxon>
        <taxon>Pseudoalteromonadaceae</taxon>
        <taxon>Pseudoalteromonas</taxon>
    </lineage>
</organism>
<gene>
    <name evidence="2" type="ORF">PPIS_b0162</name>
</gene>
<dbReference type="Proteomes" id="UP000016521">
    <property type="component" value="Chromosome II"/>
</dbReference>
<reference evidence="2 3" key="1">
    <citation type="submission" date="2015-06" db="EMBL/GenBank/DDBJ databases">
        <authorList>
            <person name="Xie B.-B."/>
            <person name="Rong J.-C."/>
            <person name="Qin Q.-L."/>
            <person name="Zhang Y.-Z."/>
        </authorList>
    </citation>
    <scope>NUCLEOTIDE SEQUENCE [LARGE SCALE GENOMIC DNA]</scope>
    <source>
        <strain evidence="2 3">JCM 20779</strain>
    </source>
</reference>
<dbReference type="SMART" id="SM00849">
    <property type="entry name" value="Lactamase_B"/>
    <property type="match status" value="1"/>
</dbReference>
<proteinExistence type="predicted"/>
<evidence type="ECO:0000313" key="2">
    <source>
        <dbReference type="EMBL" id="ATD09377.1"/>
    </source>
</evidence>
<dbReference type="Gene3D" id="3.60.15.10">
    <property type="entry name" value="Ribonuclease Z/Hydroxyacylglutathione hydrolase-like"/>
    <property type="match status" value="1"/>
</dbReference>
<dbReference type="InterPro" id="IPR036866">
    <property type="entry name" value="RibonucZ/Hydroxyglut_hydro"/>
</dbReference>
<feature type="domain" description="Metallo-beta-lactamase" evidence="1">
    <location>
        <begin position="52"/>
        <end position="243"/>
    </location>
</feature>
<dbReference type="PANTHER" id="PTHR46018">
    <property type="entry name" value="ZINC PHOSPHODIESTERASE ELAC PROTEIN 1"/>
    <property type="match status" value="1"/>
</dbReference>
<dbReference type="Pfam" id="PF23023">
    <property type="entry name" value="Anti-Pycsar_Apyc1"/>
    <property type="match status" value="1"/>
</dbReference>
<dbReference type="InterPro" id="IPR001279">
    <property type="entry name" value="Metallo-B-lactamas"/>
</dbReference>
<evidence type="ECO:0000259" key="1">
    <source>
        <dbReference type="SMART" id="SM00849"/>
    </source>
</evidence>
<dbReference type="SUPFAM" id="SSF56281">
    <property type="entry name" value="Metallo-hydrolase/oxidoreductase"/>
    <property type="match status" value="1"/>
</dbReference>